<dbReference type="PANTHER" id="PTHR23080:SF141">
    <property type="entry name" value="TRANSPOSASE HELIX-TURN-HELIX DOMAIN-CONTAINING PROTEIN"/>
    <property type="match status" value="1"/>
</dbReference>
<comment type="caution">
    <text evidence="4">The sequence shown here is derived from an EMBL/GenBank/DDBJ whole genome shotgun (WGS) entry which is preliminary data.</text>
</comment>
<dbReference type="EMBL" id="JAPTSV010000769">
    <property type="protein sequence ID" value="KAJ1519144.1"/>
    <property type="molecule type" value="Genomic_DNA"/>
</dbReference>
<dbReference type="AlphaFoldDB" id="A0AAV7WZT6"/>
<dbReference type="GO" id="GO:0046872">
    <property type="term" value="F:metal ion binding"/>
    <property type="evidence" value="ECO:0007669"/>
    <property type="project" value="UniProtKB-KW"/>
</dbReference>
<evidence type="ECO:0000313" key="5">
    <source>
        <dbReference type="Proteomes" id="UP001075354"/>
    </source>
</evidence>
<protein>
    <recommendedName>
        <fullName evidence="3">DDE Tnp4 domain-containing protein</fullName>
    </recommendedName>
</protein>
<keyword evidence="5" id="KW-1185">Reference proteome</keyword>
<gene>
    <name evidence="4" type="ORF">ONE63_011251</name>
</gene>
<dbReference type="PANTHER" id="PTHR23080">
    <property type="entry name" value="THAP DOMAIN PROTEIN"/>
    <property type="match status" value="1"/>
</dbReference>
<evidence type="ECO:0000256" key="1">
    <source>
        <dbReference type="ARBA" id="ARBA00001968"/>
    </source>
</evidence>
<dbReference type="Proteomes" id="UP001075354">
    <property type="component" value="Unassembled WGS sequence"/>
</dbReference>
<evidence type="ECO:0000256" key="2">
    <source>
        <dbReference type="ARBA" id="ARBA00022723"/>
    </source>
</evidence>
<comment type="cofactor">
    <cofactor evidence="1">
        <name>a divalent metal cation</name>
        <dbReference type="ChEBI" id="CHEBI:60240"/>
    </cofactor>
</comment>
<organism evidence="4 5">
    <name type="scientific">Megalurothrips usitatus</name>
    <name type="common">bean blossom thrips</name>
    <dbReference type="NCBI Taxonomy" id="439358"/>
    <lineage>
        <taxon>Eukaryota</taxon>
        <taxon>Metazoa</taxon>
        <taxon>Ecdysozoa</taxon>
        <taxon>Arthropoda</taxon>
        <taxon>Hexapoda</taxon>
        <taxon>Insecta</taxon>
        <taxon>Pterygota</taxon>
        <taxon>Neoptera</taxon>
        <taxon>Paraneoptera</taxon>
        <taxon>Thysanoptera</taxon>
        <taxon>Terebrantia</taxon>
        <taxon>Thripoidea</taxon>
        <taxon>Thripidae</taxon>
        <taxon>Megalurothrips</taxon>
    </lineage>
</organism>
<reference evidence="4" key="1">
    <citation type="submission" date="2022-12" db="EMBL/GenBank/DDBJ databases">
        <title>Chromosome-level genome assembly of the bean flower thrips Megalurothrips usitatus.</title>
        <authorList>
            <person name="Ma L."/>
            <person name="Liu Q."/>
            <person name="Li H."/>
            <person name="Cai W."/>
        </authorList>
    </citation>
    <scope>NUCLEOTIDE SEQUENCE</scope>
    <source>
        <strain evidence="4">Cailab_2022a</strain>
    </source>
</reference>
<sequence>MITFLSPIFGGRASDKKIVSDSKVLDKCDYGDGVMVDKGFRIDQECLVRNLRLIRPPFVKKQKPLTKAEALQCVDIAAARVHVERAIKQLRDFDILNEQVSGHLVPYMNSILTVCGALANLMNPILSAERF</sequence>
<dbReference type="Pfam" id="PF13359">
    <property type="entry name" value="DDE_Tnp_4"/>
    <property type="match status" value="1"/>
</dbReference>
<name>A0AAV7WZT6_9NEOP</name>
<proteinExistence type="predicted"/>
<dbReference type="InterPro" id="IPR027806">
    <property type="entry name" value="HARBI1_dom"/>
</dbReference>
<keyword evidence="2" id="KW-0479">Metal-binding</keyword>
<evidence type="ECO:0000259" key="3">
    <source>
        <dbReference type="Pfam" id="PF13359"/>
    </source>
</evidence>
<evidence type="ECO:0000313" key="4">
    <source>
        <dbReference type="EMBL" id="KAJ1519144.1"/>
    </source>
</evidence>
<accession>A0AAV7WZT6</accession>
<feature type="domain" description="DDE Tnp4" evidence="3">
    <location>
        <begin position="2"/>
        <end position="120"/>
    </location>
</feature>